<reference evidence="1 2" key="1">
    <citation type="submission" date="2020-09" db="EMBL/GenBank/DDBJ databases">
        <title>Pseudoxanthomonas sp. CAU 1598 isolated from sand of Yaerae Beach.</title>
        <authorList>
            <person name="Kim W."/>
        </authorList>
    </citation>
    <scope>NUCLEOTIDE SEQUENCE [LARGE SCALE GENOMIC DNA]</scope>
    <source>
        <strain evidence="1 2">CAU 1598</strain>
    </source>
</reference>
<proteinExistence type="predicted"/>
<dbReference type="InterPro" id="IPR016181">
    <property type="entry name" value="Acyl_CoA_acyltransferase"/>
</dbReference>
<sequence length="383" mass="44140">MTTPATLTARFVDSLHAVPAADWDALRGGAHPLLSHTFLAGLEQHGCLQRRYGWRPYHLLLHRQDQLIAAAPLYLKGNSHGEFVFDHGWAEAYHRYGVDYYPKLLCAIPYSPVNGPRLLCGQDTTLAPTLLRVLEQEVARLELSSAHINFLPLGTDEPDAPWLSRHDYQFHWQRNDASSFDAFLRELNAKKRKNIQQERCQVREAGIEIRRHSGNKLDEQVIAAMHGFYRDTFERKGNLPVLTPAFFQHLAETMPKQLMIALAYRHSRPIAGALFLYDSHTLFGRYWGASEAWPGLHFELCYYQGIEFCIEQGIDRFEPGAQGEHKVARGFLPTRTRSWHYIADSRFREAIARSLQEEAHWVDRYAREVAQHTPFRQSIELEP</sequence>
<accession>A0AAW3ZJ26</accession>
<dbReference type="PANTHER" id="PTHR47017">
    <property type="entry name" value="ACYL-COA"/>
    <property type="match status" value="1"/>
</dbReference>
<dbReference type="Gene3D" id="3.40.630.30">
    <property type="match status" value="1"/>
</dbReference>
<gene>
    <name evidence="1" type="ORF">IFO71_01760</name>
</gene>
<dbReference type="PANTHER" id="PTHR47017:SF1">
    <property type="entry name" value="ACYL-COA"/>
    <property type="match status" value="1"/>
</dbReference>
<dbReference type="InterPro" id="IPR007434">
    <property type="entry name" value="FemAB-like"/>
</dbReference>
<dbReference type="SUPFAM" id="SSF55729">
    <property type="entry name" value="Acyl-CoA N-acyltransferases (Nat)"/>
    <property type="match status" value="1"/>
</dbReference>
<dbReference type="RefSeq" id="WP_192027799.1">
    <property type="nucleotide sequence ID" value="NZ_JACYTR010000002.1"/>
</dbReference>
<keyword evidence="2" id="KW-1185">Reference proteome</keyword>
<evidence type="ECO:0000313" key="1">
    <source>
        <dbReference type="EMBL" id="MBD8524456.1"/>
    </source>
</evidence>
<dbReference type="Proteomes" id="UP000613768">
    <property type="component" value="Unassembled WGS sequence"/>
</dbReference>
<dbReference type="Pfam" id="PF04339">
    <property type="entry name" value="FemAB_like"/>
    <property type="match status" value="1"/>
</dbReference>
<name>A0AAW3ZJ26_9GAMM</name>
<dbReference type="AlphaFoldDB" id="A0AAW3ZJ26"/>
<dbReference type="EMBL" id="JACYTR010000002">
    <property type="protein sequence ID" value="MBD8524456.1"/>
    <property type="molecule type" value="Genomic_DNA"/>
</dbReference>
<organism evidence="1 2">
    <name type="scientific">Pseudomarimonas arenosa</name>
    <dbReference type="NCBI Taxonomy" id="2774145"/>
    <lineage>
        <taxon>Bacteria</taxon>
        <taxon>Pseudomonadati</taxon>
        <taxon>Pseudomonadota</taxon>
        <taxon>Gammaproteobacteria</taxon>
        <taxon>Lysobacterales</taxon>
        <taxon>Lysobacteraceae</taxon>
        <taxon>Pseudomarimonas</taxon>
    </lineage>
</organism>
<evidence type="ECO:0000313" key="2">
    <source>
        <dbReference type="Proteomes" id="UP000613768"/>
    </source>
</evidence>
<protein>
    <submittedName>
        <fullName evidence="1">N-acetyltransferase</fullName>
    </submittedName>
</protein>
<comment type="caution">
    <text evidence="1">The sequence shown here is derived from an EMBL/GenBank/DDBJ whole genome shotgun (WGS) entry which is preliminary data.</text>
</comment>